<dbReference type="EMBL" id="CM003535">
    <property type="protein sequence ID" value="RCV39693.1"/>
    <property type="molecule type" value="Genomic_DNA"/>
</dbReference>
<sequence>MTHQDQLEQEIMMDIRSKTCEWFMRMSPLHEYAYAFASSFFFTGWTLS</sequence>
<evidence type="ECO:0000313" key="1">
    <source>
        <dbReference type="EMBL" id="RCV39693.1"/>
    </source>
</evidence>
<gene>
    <name evidence="1" type="ORF">SETIT_8G243900v2</name>
</gene>
<reference evidence="1" key="2">
    <citation type="submission" date="2015-07" db="EMBL/GenBank/DDBJ databases">
        <authorList>
            <person name="Noorani M."/>
        </authorList>
    </citation>
    <scope>NUCLEOTIDE SEQUENCE</scope>
    <source>
        <strain evidence="1">Yugu1</strain>
    </source>
</reference>
<reference evidence="1" key="1">
    <citation type="journal article" date="2012" name="Nat. Biotechnol.">
        <title>Reference genome sequence of the model plant Setaria.</title>
        <authorList>
            <person name="Bennetzen J.L."/>
            <person name="Schmutz J."/>
            <person name="Wang H."/>
            <person name="Percifield R."/>
            <person name="Hawkins J."/>
            <person name="Pontaroli A.C."/>
            <person name="Estep M."/>
            <person name="Feng L."/>
            <person name="Vaughn J.N."/>
            <person name="Grimwood J."/>
            <person name="Jenkins J."/>
            <person name="Barry K."/>
            <person name="Lindquist E."/>
            <person name="Hellsten U."/>
            <person name="Deshpande S."/>
            <person name="Wang X."/>
            <person name="Wu X."/>
            <person name="Mitros T."/>
            <person name="Triplett J."/>
            <person name="Yang X."/>
            <person name="Ye C.Y."/>
            <person name="Mauro-Herrera M."/>
            <person name="Wang L."/>
            <person name="Li P."/>
            <person name="Sharma M."/>
            <person name="Sharma R."/>
            <person name="Ronald P.C."/>
            <person name="Panaud O."/>
            <person name="Kellogg E.A."/>
            <person name="Brutnell T.P."/>
            <person name="Doust A.N."/>
            <person name="Tuskan G.A."/>
            <person name="Rokhsar D."/>
            <person name="Devos K.M."/>
        </authorList>
    </citation>
    <scope>NUCLEOTIDE SEQUENCE [LARGE SCALE GENOMIC DNA]</scope>
    <source>
        <strain evidence="1">Yugu1</strain>
    </source>
</reference>
<proteinExistence type="predicted"/>
<protein>
    <submittedName>
        <fullName evidence="1">Uncharacterized protein</fullName>
    </submittedName>
</protein>
<dbReference type="AlphaFoldDB" id="A0A368SBG0"/>
<accession>A0A368SBG0</accession>
<name>A0A368SBG0_SETIT</name>
<organism evidence="1">
    <name type="scientific">Setaria italica</name>
    <name type="common">Foxtail millet</name>
    <name type="synonym">Panicum italicum</name>
    <dbReference type="NCBI Taxonomy" id="4555"/>
    <lineage>
        <taxon>Eukaryota</taxon>
        <taxon>Viridiplantae</taxon>
        <taxon>Streptophyta</taxon>
        <taxon>Embryophyta</taxon>
        <taxon>Tracheophyta</taxon>
        <taxon>Spermatophyta</taxon>
        <taxon>Magnoliopsida</taxon>
        <taxon>Liliopsida</taxon>
        <taxon>Poales</taxon>
        <taxon>Poaceae</taxon>
        <taxon>PACMAD clade</taxon>
        <taxon>Panicoideae</taxon>
        <taxon>Panicodae</taxon>
        <taxon>Paniceae</taxon>
        <taxon>Cenchrinae</taxon>
        <taxon>Setaria</taxon>
    </lineage>
</organism>